<sequence length="219" mass="25530">MRTETIGWIIGILIAAALVWWIYRKIKRKIRQLASTPEVQVFRYVAKHLSEGDLTQPDASKPRSLAGMDRLCLPQIAKDFPEFNWSEWKTQIETELRKKLEKEYQKVHIHRTVISRYQKEKGLCRILCESAVEYEEMTEYEKTPEMQSELHSNLIQTVYETELVYVYEDAKTAGAAVSLICPNCGAPIQKLGLKKCEYCGSVLEVQNKKAWRLLEMREK</sequence>
<keyword evidence="1" id="KW-0812">Transmembrane</keyword>
<dbReference type="EMBL" id="PYLO01000007">
    <property type="protein sequence ID" value="PST35676.1"/>
    <property type="molecule type" value="Genomic_DNA"/>
</dbReference>
<comment type="caution">
    <text evidence="2">The sequence shown here is derived from an EMBL/GenBank/DDBJ whole genome shotgun (WGS) entry which is preliminary data.</text>
</comment>
<dbReference type="RefSeq" id="WP_107001795.1">
    <property type="nucleotide sequence ID" value="NZ_PYLO01000007.1"/>
</dbReference>
<keyword evidence="1" id="KW-1133">Transmembrane helix</keyword>
<protein>
    <recommendedName>
        <fullName evidence="4">Zinc ribbon domain-containing protein</fullName>
    </recommendedName>
</protein>
<evidence type="ECO:0000313" key="3">
    <source>
        <dbReference type="Proteomes" id="UP000241048"/>
    </source>
</evidence>
<gene>
    <name evidence="2" type="ORF">C7U56_14350</name>
</gene>
<evidence type="ECO:0008006" key="4">
    <source>
        <dbReference type="Google" id="ProtNLM"/>
    </source>
</evidence>
<proteinExistence type="predicted"/>
<name>A0A2T3FK65_9CLOT</name>
<evidence type="ECO:0000313" key="2">
    <source>
        <dbReference type="EMBL" id="PST35676.1"/>
    </source>
</evidence>
<feature type="transmembrane region" description="Helical" evidence="1">
    <location>
        <begin position="6"/>
        <end position="23"/>
    </location>
</feature>
<dbReference type="AlphaFoldDB" id="A0A2T3FK65"/>
<keyword evidence="1" id="KW-0472">Membrane</keyword>
<evidence type="ECO:0000256" key="1">
    <source>
        <dbReference type="SAM" id="Phobius"/>
    </source>
</evidence>
<organism evidence="2 3">
    <name type="scientific">Clostridium fessum</name>
    <dbReference type="NCBI Taxonomy" id="2126740"/>
    <lineage>
        <taxon>Bacteria</taxon>
        <taxon>Bacillati</taxon>
        <taxon>Bacillota</taxon>
        <taxon>Clostridia</taxon>
        <taxon>Eubacteriales</taxon>
        <taxon>Clostridiaceae</taxon>
        <taxon>Clostridium</taxon>
    </lineage>
</organism>
<dbReference type="Proteomes" id="UP000241048">
    <property type="component" value="Unassembled WGS sequence"/>
</dbReference>
<accession>A0A2T3FK65</accession>
<keyword evidence="3" id="KW-1185">Reference proteome</keyword>
<reference evidence="2 3" key="1">
    <citation type="submission" date="2018-03" db="EMBL/GenBank/DDBJ databases">
        <title>Lachnoclostridium SNUG30386 gen.nov., sp.nov., isolated from human faeces.</title>
        <authorList>
            <person name="Seo B."/>
            <person name="Jeon K."/>
            <person name="Ko G."/>
        </authorList>
    </citation>
    <scope>NUCLEOTIDE SEQUENCE [LARGE SCALE GENOMIC DNA]</scope>
    <source>
        <strain evidence="2 3">SNUG30386</strain>
    </source>
</reference>